<dbReference type="GO" id="GO:0016301">
    <property type="term" value="F:kinase activity"/>
    <property type="evidence" value="ECO:0007669"/>
    <property type="project" value="UniProtKB-KW"/>
</dbReference>
<dbReference type="SUPFAM" id="SSF142764">
    <property type="entry name" value="YgbK-like"/>
    <property type="match status" value="1"/>
</dbReference>
<dbReference type="InterPro" id="IPR010737">
    <property type="entry name" value="4-carb_acid_sugar_kinase_N"/>
</dbReference>
<evidence type="ECO:0000256" key="2">
    <source>
        <dbReference type="ARBA" id="ARBA00022679"/>
    </source>
</evidence>
<organism evidence="9 10">
    <name type="scientific">Caproicibacter fermentans</name>
    <dbReference type="NCBI Taxonomy" id="2576756"/>
    <lineage>
        <taxon>Bacteria</taxon>
        <taxon>Bacillati</taxon>
        <taxon>Bacillota</taxon>
        <taxon>Clostridia</taxon>
        <taxon>Eubacteriales</taxon>
        <taxon>Acutalibacteraceae</taxon>
        <taxon>Caproicibacter</taxon>
    </lineage>
</organism>
<dbReference type="Gene3D" id="3.40.50.10840">
    <property type="entry name" value="Putative sugar-binding, N-terminal domain"/>
    <property type="match status" value="1"/>
</dbReference>
<dbReference type="Pfam" id="PF17042">
    <property type="entry name" value="NBD_C"/>
    <property type="match status" value="1"/>
</dbReference>
<evidence type="ECO:0000256" key="6">
    <source>
        <dbReference type="ARBA" id="ARBA00023277"/>
    </source>
</evidence>
<dbReference type="InterPro" id="IPR042213">
    <property type="entry name" value="NBD_C_sf"/>
</dbReference>
<dbReference type="EMBL" id="VWXL01000058">
    <property type="protein sequence ID" value="MVB11517.1"/>
    <property type="molecule type" value="Genomic_DNA"/>
</dbReference>
<evidence type="ECO:0000313" key="9">
    <source>
        <dbReference type="EMBL" id="MVB11517.1"/>
    </source>
</evidence>
<evidence type="ECO:0000256" key="4">
    <source>
        <dbReference type="ARBA" id="ARBA00022777"/>
    </source>
</evidence>
<keyword evidence="10" id="KW-1185">Reference proteome</keyword>
<name>A0A6N8I1C4_9FIRM</name>
<keyword evidence="3" id="KW-0547">Nucleotide-binding</keyword>
<dbReference type="AlphaFoldDB" id="A0A6N8I1C4"/>
<feature type="domain" description="Four-carbon acid sugar kinase nucleotide binding" evidence="8">
    <location>
        <begin position="249"/>
        <end position="422"/>
    </location>
</feature>
<proteinExistence type="inferred from homology"/>
<dbReference type="Proteomes" id="UP000469440">
    <property type="component" value="Unassembled WGS sequence"/>
</dbReference>
<sequence length="435" mass="47780">MLQCAVIADDLTGANASGVLLTKINLKTYTVMNRERLSLDNLSSCDCVVYPTDSRSVDKKIAYNRVYNVANLLKSPRIKLYSKRIDSTLRGNLGSETDALLDALGDSKRVAMVVPCYPTSGRVLVGGYLLVNGLPLSRTEAAVDPKNPIGTSEAAALFREQSRYPIGSILIADLAKGWPHVTQKICQLQEKGIRIILFDAVTQEDIELISEAVLKSEVPFIAVDPGVFTATLSRKMIQPQTAGKKQRILVAIGSVNAVAKVQVEQFLLSRNVYNCYINTKELLEGEERREREIVRVTEDVLSNCESYDVCSIIGSGILPEKRVSFEPYMERLGCTANELSAKINQSIAQMTENILCSDQNFKGLYSCGGDITVAVCRRLEAVGLRLLGEVIPLAAYSELMGSRCEHLKIITKGGMVGDKNAIVTCIQYLKEKLMI</sequence>
<dbReference type="Gene3D" id="3.40.980.20">
    <property type="entry name" value="Four-carbon acid sugar kinase, nucleotide binding domain"/>
    <property type="match status" value="1"/>
</dbReference>
<dbReference type="InterPro" id="IPR037051">
    <property type="entry name" value="4-carb_acid_sugar_kinase_N_sf"/>
</dbReference>
<evidence type="ECO:0000256" key="1">
    <source>
        <dbReference type="ARBA" id="ARBA00005715"/>
    </source>
</evidence>
<feature type="domain" description="Four-carbon acid sugar kinase N-terminal" evidence="7">
    <location>
        <begin position="5"/>
        <end position="231"/>
    </location>
</feature>
<protein>
    <submittedName>
        <fullName evidence="9">D-erythronate kinase</fullName>
        <ecNumber evidence="9">2.7.1.220</ecNumber>
    </submittedName>
</protein>
<evidence type="ECO:0000256" key="5">
    <source>
        <dbReference type="ARBA" id="ARBA00022840"/>
    </source>
</evidence>
<evidence type="ECO:0000259" key="7">
    <source>
        <dbReference type="Pfam" id="PF07005"/>
    </source>
</evidence>
<keyword evidence="4 9" id="KW-0418">Kinase</keyword>
<gene>
    <name evidence="9" type="primary">denK</name>
    <name evidence="9" type="ORF">CAFE_22350</name>
</gene>
<accession>A0A6N8I1C4</accession>
<dbReference type="InterPro" id="IPR031475">
    <property type="entry name" value="NBD_C"/>
</dbReference>
<keyword evidence="6" id="KW-0119">Carbohydrate metabolism</keyword>
<keyword evidence="2 9" id="KW-0808">Transferase</keyword>
<evidence type="ECO:0000259" key="8">
    <source>
        <dbReference type="Pfam" id="PF17042"/>
    </source>
</evidence>
<reference evidence="9 10" key="1">
    <citation type="submission" date="2019-09" db="EMBL/GenBank/DDBJ databases">
        <title>Genome sequence of Clostridium sp. EA1.</title>
        <authorList>
            <person name="Poehlein A."/>
            <person name="Bengelsdorf F.R."/>
            <person name="Daniel R."/>
        </authorList>
    </citation>
    <scope>NUCLEOTIDE SEQUENCE [LARGE SCALE GENOMIC DNA]</scope>
    <source>
        <strain evidence="9 10">EA1</strain>
    </source>
</reference>
<comment type="caution">
    <text evidence="9">The sequence shown here is derived from an EMBL/GenBank/DDBJ whole genome shotgun (WGS) entry which is preliminary data.</text>
</comment>
<dbReference type="EC" id="2.7.1.220" evidence="9"/>
<keyword evidence="5" id="KW-0067">ATP-binding</keyword>
<evidence type="ECO:0000313" key="10">
    <source>
        <dbReference type="Proteomes" id="UP000469440"/>
    </source>
</evidence>
<dbReference type="GO" id="GO:0005524">
    <property type="term" value="F:ATP binding"/>
    <property type="evidence" value="ECO:0007669"/>
    <property type="project" value="UniProtKB-KW"/>
</dbReference>
<dbReference type="RefSeq" id="WP_066643838.1">
    <property type="nucleotide sequence ID" value="NZ_VWXL01000058.1"/>
</dbReference>
<dbReference type="Pfam" id="PF07005">
    <property type="entry name" value="SBD_N"/>
    <property type="match status" value="1"/>
</dbReference>
<evidence type="ECO:0000256" key="3">
    <source>
        <dbReference type="ARBA" id="ARBA00022741"/>
    </source>
</evidence>
<dbReference type="OrthoDB" id="9778478at2"/>
<comment type="similarity">
    <text evidence="1">Belongs to the four-carbon acid sugar kinase family.</text>
</comment>